<dbReference type="Proteomes" id="UP001172778">
    <property type="component" value="Unassembled WGS sequence"/>
</dbReference>
<dbReference type="RefSeq" id="WP_284098787.1">
    <property type="nucleotide sequence ID" value="NZ_JARRAF010000001.1"/>
</dbReference>
<sequence>MSTLAQAATYTVTNSNDSGSGSLRDVLASIPAGAGGGTIRFQLPAHNRTIWLTSGPLHIDRSIAIDGGIKGVILHANRLSHVLDVAVDKAVTLARLTVTGGFIGSGKIGGAGIRNYGRLTLNRVEVRNNLIQTGNLMDQGAGGAGILNAQGAWLSISGSTIEDNASGTQATNHGGSGGGIYNAGSLMIQSSSLINNSTSCYLCYGGAIANTGTATILNATIANNSAQGFYGMGGGIHNSGSLSLAYSTFKGNDSVDTGNAIFSSTRGGGGPSQLTLTHTVIDQMPESMGGPACAVRSGALLTDQGYNFVSDGTCITASTSQKGDPKLGMLSDTGGGMLTITPQADSPLINGGQANCQAKWDQRGKPRAVGGRCDIGAVEVQLFNQ</sequence>
<protein>
    <submittedName>
        <fullName evidence="1">Choice-of-anchor Q domain-containing protein</fullName>
    </submittedName>
</protein>
<organism evidence="1 2">
    <name type="scientific">Parachitinimonas caeni</name>
    <dbReference type="NCBI Taxonomy" id="3031301"/>
    <lineage>
        <taxon>Bacteria</taxon>
        <taxon>Pseudomonadati</taxon>
        <taxon>Pseudomonadota</taxon>
        <taxon>Betaproteobacteria</taxon>
        <taxon>Neisseriales</taxon>
        <taxon>Chitinibacteraceae</taxon>
        <taxon>Parachitinimonas</taxon>
    </lineage>
</organism>
<dbReference type="InterPro" id="IPR011050">
    <property type="entry name" value="Pectin_lyase_fold/virulence"/>
</dbReference>
<dbReference type="EMBL" id="JARRAF010000001">
    <property type="protein sequence ID" value="MDK2122499.1"/>
    <property type="molecule type" value="Genomic_DNA"/>
</dbReference>
<proteinExistence type="predicted"/>
<gene>
    <name evidence="1" type="ORF">PZA18_00375</name>
</gene>
<dbReference type="InterPro" id="IPR059226">
    <property type="entry name" value="Choice_anch_Q_dom"/>
</dbReference>
<name>A0ABT7DRS8_9NEIS</name>
<accession>A0ABT7DRS8</accession>
<keyword evidence="2" id="KW-1185">Reference proteome</keyword>
<comment type="caution">
    <text evidence="1">The sequence shown here is derived from an EMBL/GenBank/DDBJ whole genome shotgun (WGS) entry which is preliminary data.</text>
</comment>
<evidence type="ECO:0000313" key="1">
    <source>
        <dbReference type="EMBL" id="MDK2122499.1"/>
    </source>
</evidence>
<dbReference type="NCBIfam" id="NF041518">
    <property type="entry name" value="choice_anch_Q"/>
    <property type="match status" value="1"/>
</dbReference>
<reference evidence="1" key="1">
    <citation type="submission" date="2023-03" db="EMBL/GenBank/DDBJ databases">
        <title>Chitinimonas shenzhenensis gen. nov., sp. nov., a novel member of family Burkholderiaceae isolated from activated sludge collected in Shen Zhen, China.</title>
        <authorList>
            <person name="Wang X."/>
        </authorList>
    </citation>
    <scope>NUCLEOTIDE SEQUENCE</scope>
    <source>
        <strain evidence="1">DQS-5</strain>
    </source>
</reference>
<dbReference type="SUPFAM" id="SSF51126">
    <property type="entry name" value="Pectin lyase-like"/>
    <property type="match status" value="1"/>
</dbReference>
<evidence type="ECO:0000313" key="2">
    <source>
        <dbReference type="Proteomes" id="UP001172778"/>
    </source>
</evidence>